<keyword evidence="3" id="KW-1185">Reference proteome</keyword>
<gene>
    <name evidence="2" type="ORF">QO010_001572</name>
</gene>
<dbReference type="Proteomes" id="UP001228905">
    <property type="component" value="Unassembled WGS sequence"/>
</dbReference>
<dbReference type="RefSeq" id="WP_307347987.1">
    <property type="nucleotide sequence ID" value="NZ_JAUSVS010000002.1"/>
</dbReference>
<dbReference type="EMBL" id="JAUSVS010000002">
    <property type="protein sequence ID" value="MDQ0463801.1"/>
    <property type="molecule type" value="Genomic_DNA"/>
</dbReference>
<dbReference type="InterPro" id="IPR038732">
    <property type="entry name" value="HpyO/CreE_NAD-binding"/>
</dbReference>
<evidence type="ECO:0000313" key="3">
    <source>
        <dbReference type="Proteomes" id="UP001228905"/>
    </source>
</evidence>
<dbReference type="InterPro" id="IPR052189">
    <property type="entry name" value="L-asp_N-monooxygenase_NS-form"/>
</dbReference>
<reference evidence="2 3" key="1">
    <citation type="submission" date="2023-07" db="EMBL/GenBank/DDBJ databases">
        <title>Genomic Encyclopedia of Type Strains, Phase IV (KMG-IV): sequencing the most valuable type-strain genomes for metagenomic binning, comparative biology and taxonomic classification.</title>
        <authorList>
            <person name="Goeker M."/>
        </authorList>
    </citation>
    <scope>NUCLEOTIDE SEQUENCE [LARGE SCALE GENOMIC DNA]</scope>
    <source>
        <strain evidence="2 3">DSM 18695</strain>
    </source>
</reference>
<proteinExistence type="predicted"/>
<protein>
    <submittedName>
        <fullName evidence="2">NAD(P)/FAD-binding protein YdhS</fullName>
    </submittedName>
</protein>
<dbReference type="InterPro" id="IPR036188">
    <property type="entry name" value="FAD/NAD-bd_sf"/>
</dbReference>
<evidence type="ECO:0000259" key="1">
    <source>
        <dbReference type="Pfam" id="PF13454"/>
    </source>
</evidence>
<accession>A0ABU0IR21</accession>
<feature type="domain" description="FAD-dependent urate hydroxylase HpyO/Asp monooxygenase CreE-like FAD/NAD(P)-binding" evidence="1">
    <location>
        <begin position="15"/>
        <end position="164"/>
    </location>
</feature>
<organism evidence="2 3">
    <name type="scientific">Caulobacter ginsengisoli</name>
    <dbReference type="NCBI Taxonomy" id="400775"/>
    <lineage>
        <taxon>Bacteria</taxon>
        <taxon>Pseudomonadati</taxon>
        <taxon>Pseudomonadota</taxon>
        <taxon>Alphaproteobacteria</taxon>
        <taxon>Caulobacterales</taxon>
        <taxon>Caulobacteraceae</taxon>
        <taxon>Caulobacter</taxon>
    </lineage>
</organism>
<evidence type="ECO:0000313" key="2">
    <source>
        <dbReference type="EMBL" id="MDQ0463801.1"/>
    </source>
</evidence>
<dbReference type="PRINTS" id="PR00368">
    <property type="entry name" value="FADPNR"/>
</dbReference>
<dbReference type="Pfam" id="PF13454">
    <property type="entry name" value="NAD_binding_9"/>
    <property type="match status" value="1"/>
</dbReference>
<dbReference type="PANTHER" id="PTHR40254">
    <property type="entry name" value="BLR0577 PROTEIN"/>
    <property type="match status" value="1"/>
</dbReference>
<sequence>MDMPRRESPPPQTIAIVGGGFSGTVLALKLSGADPSLDILLIERDRRLGRGLAYGACGPEHLLNVPVSRMELGLTPSFAAFLDDHREALADAIAEAGGDLTAAFVPRALFGDYLQARIEAAVAAGTIRAVKGEAVAVEPGARATIVLADGRRLAADRVVLATGNLPPASPFRAEEAVVDSRFYVPDPWAADAFDGLDPDAPVLLVGAGLTMVDIALKLAAEGHRGLMLATSRRGLAPRSHRHGGAWTAQPLHTGLSPRALMGALRAQIDEATAADVPWQRVFDAARPVVASVWSGWSLKQRRQFLRHLRTRWDVHRHRMAPRIGAALQALLDSGQLRVAPGRLRRFEADAAGIAAELVAPHGAAQSVRAARIINCTGPRSDFGRIEIPLVADLRRRGLLRPDPLGLGLDTDDCAMVGQGGTPSAWLYALGPLTRPAWWEVTAVPEIAVQADRLVKVLTHPEEAVATPLSDAFIDLGAGI</sequence>
<dbReference type="Gene3D" id="3.50.50.60">
    <property type="entry name" value="FAD/NAD(P)-binding domain"/>
    <property type="match status" value="1"/>
</dbReference>
<dbReference type="SUPFAM" id="SSF51905">
    <property type="entry name" value="FAD/NAD(P)-binding domain"/>
    <property type="match status" value="1"/>
</dbReference>
<name>A0ABU0IR21_9CAUL</name>
<comment type="caution">
    <text evidence="2">The sequence shown here is derived from an EMBL/GenBank/DDBJ whole genome shotgun (WGS) entry which is preliminary data.</text>
</comment>
<dbReference type="PANTHER" id="PTHR40254:SF1">
    <property type="entry name" value="BLR0577 PROTEIN"/>
    <property type="match status" value="1"/>
</dbReference>